<protein>
    <submittedName>
        <fullName evidence="3">Protein of unassigned function</fullName>
    </submittedName>
</protein>
<dbReference type="WBParaSite" id="nOo.2.0.1.t13558-RA">
    <property type="protein sequence ID" value="nOo.2.0.1.t13558-RA"/>
    <property type="gene ID" value="nOo.2.0.1.g13558"/>
</dbReference>
<proteinExistence type="predicted"/>
<dbReference type="Proteomes" id="UP000271087">
    <property type="component" value="Unassembled WGS sequence"/>
</dbReference>
<reference evidence="1 2" key="2">
    <citation type="submission" date="2018-08" db="EMBL/GenBank/DDBJ databases">
        <authorList>
            <person name="Laetsch R D."/>
            <person name="Stevens L."/>
            <person name="Kumar S."/>
            <person name="Blaxter L. M."/>
        </authorList>
    </citation>
    <scope>NUCLEOTIDE SEQUENCE [LARGE SCALE GENOMIC DNA]</scope>
</reference>
<keyword evidence="2" id="KW-1185">Reference proteome</keyword>
<dbReference type="EMBL" id="UYRW01016307">
    <property type="protein sequence ID" value="VDN03061.1"/>
    <property type="molecule type" value="Genomic_DNA"/>
</dbReference>
<organism evidence="3">
    <name type="scientific">Onchocerca ochengi</name>
    <name type="common">Filarial nematode worm</name>
    <dbReference type="NCBI Taxonomy" id="42157"/>
    <lineage>
        <taxon>Eukaryota</taxon>
        <taxon>Metazoa</taxon>
        <taxon>Ecdysozoa</taxon>
        <taxon>Nematoda</taxon>
        <taxon>Chromadorea</taxon>
        <taxon>Rhabditida</taxon>
        <taxon>Spirurina</taxon>
        <taxon>Spiruromorpha</taxon>
        <taxon>Filarioidea</taxon>
        <taxon>Onchocercidae</taxon>
        <taxon>Onchocerca</taxon>
    </lineage>
</organism>
<dbReference type="AlphaFoldDB" id="A0A182EZE9"/>
<gene>
    <name evidence="1" type="ORF">NOO_LOCUS13558</name>
</gene>
<evidence type="ECO:0000313" key="2">
    <source>
        <dbReference type="Proteomes" id="UP000271087"/>
    </source>
</evidence>
<evidence type="ECO:0000313" key="3">
    <source>
        <dbReference type="WBParaSite" id="nOo.2.0.1.t13558-RA"/>
    </source>
</evidence>
<sequence length="52" mass="5828">MAQIHAEKAAKRSAAKLEGARLRASAVVFSFKSARFEQNERDRLSGYKTSTR</sequence>
<name>A0A182EZE9_ONCOC</name>
<accession>A0A182EZE9</accession>
<reference evidence="3" key="1">
    <citation type="submission" date="2016-06" db="UniProtKB">
        <authorList>
            <consortium name="WormBaseParasite"/>
        </authorList>
    </citation>
    <scope>IDENTIFICATION</scope>
</reference>
<evidence type="ECO:0000313" key="1">
    <source>
        <dbReference type="EMBL" id="VDN03061.1"/>
    </source>
</evidence>